<accession>A0A1X0Z705</accession>
<organism evidence="1 3">
    <name type="scientific">Pseudomonas putida</name>
    <name type="common">Arthrobacter siderocapsulatus</name>
    <dbReference type="NCBI Taxonomy" id="303"/>
    <lineage>
        <taxon>Bacteria</taxon>
        <taxon>Pseudomonadati</taxon>
        <taxon>Pseudomonadota</taxon>
        <taxon>Gammaproteobacteria</taxon>
        <taxon>Pseudomonadales</taxon>
        <taxon>Pseudomonadaceae</taxon>
        <taxon>Pseudomonas</taxon>
    </lineage>
</organism>
<dbReference type="OrthoDB" id="6906553at2"/>
<evidence type="ECO:0000313" key="1">
    <source>
        <dbReference type="EMBL" id="ORL58748.1"/>
    </source>
</evidence>
<proteinExistence type="predicted"/>
<dbReference type="RefSeq" id="WP_084851759.1">
    <property type="nucleotide sequence ID" value="NZ_CP061724.1"/>
</dbReference>
<dbReference type="EMBL" id="CP061724">
    <property type="protein sequence ID" value="QOD01437.1"/>
    <property type="molecule type" value="Genomic_DNA"/>
</dbReference>
<evidence type="ECO:0000313" key="3">
    <source>
        <dbReference type="Proteomes" id="UP000193675"/>
    </source>
</evidence>
<evidence type="ECO:0000313" key="4">
    <source>
        <dbReference type="Proteomes" id="UP000516786"/>
    </source>
</evidence>
<dbReference type="Proteomes" id="UP000193675">
    <property type="component" value="Unassembled WGS sequence"/>
</dbReference>
<dbReference type="Proteomes" id="UP000516786">
    <property type="component" value="Plasmid pZXPA-20-602k"/>
</dbReference>
<protein>
    <submittedName>
        <fullName evidence="1">Uncharacterized protein</fullName>
    </submittedName>
</protein>
<sequence>MLNTNDLSFQTTSQAYRTLLAGSADRALSFSSFAVVLLRAGELHLALTNDGLIDIGNALPLTDELWDIERGCWSAHASAELTLGTVNYPMTVNISGHNICSFNADSVRFTFEGDDIQDPTISECGRFATPPSYYGFRQLESSVWELDIGEGDVLQLAGETFLRRNQAGDILGRVLISQIQFDFESDTVDQVATHLSDALSRALHVSSGMIEYPVPSLLAEAVAEGFKLGMFEVIGNGIARITAKGRTMAQGGVSV</sequence>
<keyword evidence="2" id="KW-0614">Plasmid</keyword>
<geneLocation type="plasmid" evidence="2 4">
    <name>pZXPA-20-602k</name>
</geneLocation>
<evidence type="ECO:0000313" key="2">
    <source>
        <dbReference type="EMBL" id="QOD01437.1"/>
    </source>
</evidence>
<dbReference type="AlphaFoldDB" id="A0A1X0Z705"/>
<reference evidence="2 4" key="2">
    <citation type="submission" date="2020-09" db="EMBL/GenBank/DDBJ databases">
        <title>Co-existence of a novel multidrug-resistance efflux pump with carbapenem resistance gene blaVIM-2 in one megaplasmid in Pseudomonas putida.</title>
        <authorList>
            <person name="Peng K."/>
            <person name="Li R."/>
        </authorList>
    </citation>
    <scope>NUCLEOTIDE SEQUENCE [LARGE SCALE GENOMIC DNA]</scope>
    <source>
        <strain evidence="2 4">ZXPA-20</strain>
        <plasmid evidence="2 4">pZXPA-20-602k</plasmid>
    </source>
</reference>
<gene>
    <name evidence="1" type="ORF">B7H17_24780</name>
    <name evidence="2" type="ORF">ID616_29850</name>
</gene>
<name>A0A1X0Z705_PSEPU</name>
<dbReference type="EMBL" id="NBWC01000049">
    <property type="protein sequence ID" value="ORL58748.1"/>
    <property type="molecule type" value="Genomic_DNA"/>
</dbReference>
<reference evidence="1 3" key="1">
    <citation type="submission" date="2017-04" db="EMBL/GenBank/DDBJ databases">
        <title>Presence of VIM-2 positive Pseudomonas species in chickens and their surrounding environment.</title>
        <authorList>
            <person name="Zhang R."/>
        </authorList>
    </citation>
    <scope>NUCLEOTIDE SEQUENCE [LARGE SCALE GENOMIC DNA]</scope>
    <source>
        <strain evidence="1 3">DZ-C18</strain>
    </source>
</reference>